<accession>A0A3S4ZBV7</accession>
<evidence type="ECO:0008006" key="3">
    <source>
        <dbReference type="Google" id="ProtNLM"/>
    </source>
</evidence>
<reference evidence="1" key="1">
    <citation type="submission" date="2018-11" db="EMBL/GenBank/DDBJ databases">
        <authorList>
            <consortium name="Pathogen Informatics"/>
        </authorList>
    </citation>
    <scope>NUCLEOTIDE SEQUENCE</scope>
</reference>
<dbReference type="Proteomes" id="UP000784294">
    <property type="component" value="Unassembled WGS sequence"/>
</dbReference>
<protein>
    <recommendedName>
        <fullName evidence="3">DEAD-box helicase OB fold domain-containing protein</fullName>
    </recommendedName>
</protein>
<dbReference type="EMBL" id="CAAALY010002035">
    <property type="protein sequence ID" value="VEL07585.1"/>
    <property type="molecule type" value="Genomic_DNA"/>
</dbReference>
<gene>
    <name evidence="1" type="ORF">PXEA_LOCUS1025</name>
</gene>
<dbReference type="OrthoDB" id="10253254at2759"/>
<proteinExistence type="predicted"/>
<dbReference type="AlphaFoldDB" id="A0A3S4ZBV7"/>
<name>A0A3S4ZBV7_9PLAT</name>
<keyword evidence="2" id="KW-1185">Reference proteome</keyword>
<evidence type="ECO:0000313" key="1">
    <source>
        <dbReference type="EMBL" id="VEL07585.1"/>
    </source>
</evidence>
<evidence type="ECO:0000313" key="2">
    <source>
        <dbReference type="Proteomes" id="UP000784294"/>
    </source>
</evidence>
<sequence>MAQERFHHPDGDLTRLLLIYRAFKKASIASTSSVNTIHSLGQLATSTSSSTSLQTWCTQNCLNKTRLDLAVRVRIQLKALVRSSGLSPLQTCGEQTELITQAFLMAGFRDQLAVLADLSVLPAPQSSVSCASRFQHAYQLYCQKDLPMNSWTSRLLYLHPSSTLFHSDLQNPPPALLFIEAVTIANGNGLSLENLHDTSSTDLHSQGTSK</sequence>
<comment type="caution">
    <text evidence="1">The sequence shown here is derived from an EMBL/GenBank/DDBJ whole genome shotgun (WGS) entry which is preliminary data.</text>
</comment>
<organism evidence="1 2">
    <name type="scientific">Protopolystoma xenopodis</name>
    <dbReference type="NCBI Taxonomy" id="117903"/>
    <lineage>
        <taxon>Eukaryota</taxon>
        <taxon>Metazoa</taxon>
        <taxon>Spiralia</taxon>
        <taxon>Lophotrochozoa</taxon>
        <taxon>Platyhelminthes</taxon>
        <taxon>Monogenea</taxon>
        <taxon>Polyopisthocotylea</taxon>
        <taxon>Polystomatidea</taxon>
        <taxon>Polystomatidae</taxon>
        <taxon>Protopolystoma</taxon>
    </lineage>
</organism>